<dbReference type="GO" id="GO:0000139">
    <property type="term" value="C:Golgi membrane"/>
    <property type="evidence" value="ECO:0007669"/>
    <property type="project" value="TreeGrafter"/>
</dbReference>
<dbReference type="Proteomes" id="UP001055712">
    <property type="component" value="Unassembled WGS sequence"/>
</dbReference>
<reference evidence="7" key="1">
    <citation type="journal article" date="2019" name="Plant J.">
        <title>Chlorella vulgaris genome assembly and annotation reveals the molecular basis for metabolic acclimation to high light conditions.</title>
        <authorList>
            <person name="Cecchin M."/>
            <person name="Marcolungo L."/>
            <person name="Rossato M."/>
            <person name="Girolomoni L."/>
            <person name="Cosentino E."/>
            <person name="Cuine S."/>
            <person name="Li-Beisson Y."/>
            <person name="Delledonne M."/>
            <person name="Ballottari M."/>
        </authorList>
    </citation>
    <scope>NUCLEOTIDE SEQUENCE</scope>
    <source>
        <strain evidence="7">211/11P</strain>
    </source>
</reference>
<keyword evidence="4 6" id="KW-1133">Transmembrane helix</keyword>
<comment type="similarity">
    <text evidence="2">Belongs to the SVP26 family.</text>
</comment>
<comment type="caution">
    <text evidence="7">The sequence shown here is derived from an EMBL/GenBank/DDBJ whole genome shotgun (WGS) entry which is preliminary data.</text>
</comment>
<dbReference type="EMBL" id="SIDB01000009">
    <property type="protein sequence ID" value="KAI3428263.1"/>
    <property type="molecule type" value="Genomic_DNA"/>
</dbReference>
<keyword evidence="3 6" id="KW-0812">Transmembrane</keyword>
<dbReference type="OrthoDB" id="28257at2759"/>
<sequence length="228" mass="25306">MWDHPVSLASVYLGFYCFIVFVSLSIACGLYYLAELCEEYIITARRIIGHAIKVELLIHVLLLYDRLPLLCLGAGIATHLSYLRLLKPFPYIEVTSANGFTSLGLLVVSTVLWVRHFMTTFYTVEYIAAFLLMTTGLVPFAFFLGMSGDNAVLPGYNLPPSGGSGSLQHASSGLQRLSSSVQRTASSTQKKRRGLMLGIFDALRRKRDQVLPNVAKQLDSTHLLKEKI</sequence>
<evidence type="ECO:0000256" key="3">
    <source>
        <dbReference type="ARBA" id="ARBA00022692"/>
    </source>
</evidence>
<evidence type="ECO:0000313" key="8">
    <source>
        <dbReference type="Proteomes" id="UP001055712"/>
    </source>
</evidence>
<dbReference type="PANTHER" id="PTHR13144">
    <property type="entry name" value="TEX261 PROTEIN"/>
    <property type="match status" value="1"/>
</dbReference>
<evidence type="ECO:0000313" key="7">
    <source>
        <dbReference type="EMBL" id="KAI3428263.1"/>
    </source>
</evidence>
<evidence type="ECO:0008006" key="9">
    <source>
        <dbReference type="Google" id="ProtNLM"/>
    </source>
</evidence>
<dbReference type="GO" id="GO:0005789">
    <property type="term" value="C:endoplasmic reticulum membrane"/>
    <property type="evidence" value="ECO:0007669"/>
    <property type="project" value="TreeGrafter"/>
</dbReference>
<evidence type="ECO:0000256" key="2">
    <source>
        <dbReference type="ARBA" id="ARBA00008096"/>
    </source>
</evidence>
<dbReference type="PANTHER" id="PTHR13144:SF0">
    <property type="entry name" value="PROTEIN TEX261"/>
    <property type="match status" value="1"/>
</dbReference>
<proteinExistence type="inferred from homology"/>
<dbReference type="GO" id="GO:0006888">
    <property type="term" value="P:endoplasmic reticulum to Golgi vesicle-mediated transport"/>
    <property type="evidence" value="ECO:0007669"/>
    <property type="project" value="InterPro"/>
</dbReference>
<protein>
    <recommendedName>
        <fullName evidence="9">Transmembrane adaptor Erv26</fullName>
    </recommendedName>
</protein>
<comment type="subcellular location">
    <subcellularLocation>
        <location evidence="1">Membrane</location>
        <topology evidence="1">Multi-pass membrane protein</topology>
    </subcellularLocation>
</comment>
<dbReference type="AlphaFoldDB" id="A0A9D4YVA0"/>
<dbReference type="InterPro" id="IPR007277">
    <property type="entry name" value="Svp26/Tex261"/>
</dbReference>
<feature type="transmembrane region" description="Helical" evidence="6">
    <location>
        <begin position="12"/>
        <end position="33"/>
    </location>
</feature>
<reference evidence="7" key="2">
    <citation type="submission" date="2020-11" db="EMBL/GenBank/DDBJ databases">
        <authorList>
            <person name="Cecchin M."/>
            <person name="Marcolungo L."/>
            <person name="Rossato M."/>
            <person name="Girolomoni L."/>
            <person name="Cosentino E."/>
            <person name="Cuine S."/>
            <person name="Li-Beisson Y."/>
            <person name="Delledonne M."/>
            <person name="Ballottari M."/>
        </authorList>
    </citation>
    <scope>NUCLEOTIDE SEQUENCE</scope>
    <source>
        <strain evidence="7">211/11P</strain>
        <tissue evidence="7">Whole cell</tissue>
    </source>
</reference>
<keyword evidence="5 6" id="KW-0472">Membrane</keyword>
<dbReference type="Pfam" id="PF04148">
    <property type="entry name" value="Erv26"/>
    <property type="match status" value="1"/>
</dbReference>
<gene>
    <name evidence="7" type="ORF">D9Q98_006642</name>
</gene>
<feature type="transmembrane region" description="Helical" evidence="6">
    <location>
        <begin position="97"/>
        <end position="114"/>
    </location>
</feature>
<evidence type="ECO:0000256" key="4">
    <source>
        <dbReference type="ARBA" id="ARBA00022989"/>
    </source>
</evidence>
<evidence type="ECO:0000256" key="1">
    <source>
        <dbReference type="ARBA" id="ARBA00004141"/>
    </source>
</evidence>
<feature type="transmembrane region" description="Helical" evidence="6">
    <location>
        <begin position="126"/>
        <end position="146"/>
    </location>
</feature>
<dbReference type="GO" id="GO:0030134">
    <property type="term" value="C:COPII-coated ER to Golgi transport vesicle"/>
    <property type="evidence" value="ECO:0007669"/>
    <property type="project" value="TreeGrafter"/>
</dbReference>
<evidence type="ECO:0000256" key="5">
    <source>
        <dbReference type="ARBA" id="ARBA00023136"/>
    </source>
</evidence>
<evidence type="ECO:0000256" key="6">
    <source>
        <dbReference type="SAM" id="Phobius"/>
    </source>
</evidence>
<organism evidence="7 8">
    <name type="scientific">Chlorella vulgaris</name>
    <name type="common">Green alga</name>
    <dbReference type="NCBI Taxonomy" id="3077"/>
    <lineage>
        <taxon>Eukaryota</taxon>
        <taxon>Viridiplantae</taxon>
        <taxon>Chlorophyta</taxon>
        <taxon>core chlorophytes</taxon>
        <taxon>Trebouxiophyceae</taxon>
        <taxon>Chlorellales</taxon>
        <taxon>Chlorellaceae</taxon>
        <taxon>Chlorella clade</taxon>
        <taxon>Chlorella</taxon>
    </lineage>
</organism>
<feature type="transmembrane region" description="Helical" evidence="6">
    <location>
        <begin position="54"/>
        <end position="77"/>
    </location>
</feature>
<name>A0A9D4YVA0_CHLVU</name>
<keyword evidence="8" id="KW-1185">Reference proteome</keyword>
<dbReference type="GO" id="GO:0097020">
    <property type="term" value="F:COPII receptor activity"/>
    <property type="evidence" value="ECO:0007669"/>
    <property type="project" value="InterPro"/>
</dbReference>
<accession>A0A9D4YVA0</accession>